<sequence>MMWIKSDGINAHPEWYPGLKAASATHLQLQFEAYNSTHPKCPRPCSWPHKALWCQNSVAPRLWQPAAEGAPIKVKVLSYNLFWWHLYGVKGGQGDSAGRLIKSNMRPAFDVMGFQECEDPEKVLGPVGLLDEYEAVQGDHAICMAYRKKAWALIAKGENNVAQDMRTEFYGTRGVQWMRLRHYASGRTLFFMNHHGPLSVNSGGACGGQSTAHNILHVMATKAQVGDLLVLVGDFNANAGSRTIQNLWPHLQHVFNGDSFGGVDNVFSNVWAKAVLSTKVLGHGGSDHDAVEATVWAGPPKHHALLETEKAQAEAEAKTETEWCRNAVHGDSCWKQVNWAKHYGIHKHPRWYPGLTAHSSSKEFQMTIHKENHRSCPMPCTSQSNSEGSCHTAVQGELCWKEVQWAKSTGIHRYPRWYRGLSASSSWEQFQQKVHEDKPQKCPPPCSGSSGSAHGSTEVHVATHEIATGGGLEPKQALRNLEKADGAVACLIEPNTKYVLSGGWTQKVPGVSDPRVCCDKCQRHGGCNTWTWTDWAKDAHGPECRLHGGHVRSKAEDDSFVSGLPKGQAVREASHASHGR</sequence>
<evidence type="ECO:0000256" key="2">
    <source>
        <dbReference type="ARBA" id="ARBA00023157"/>
    </source>
</evidence>
<dbReference type="InterPro" id="IPR000177">
    <property type="entry name" value="Apple"/>
</dbReference>
<dbReference type="GO" id="GO:0005576">
    <property type="term" value="C:extracellular region"/>
    <property type="evidence" value="ECO:0007669"/>
    <property type="project" value="InterPro"/>
</dbReference>
<dbReference type="GO" id="GO:0006508">
    <property type="term" value="P:proteolysis"/>
    <property type="evidence" value="ECO:0007669"/>
    <property type="project" value="InterPro"/>
</dbReference>
<evidence type="ECO:0000259" key="4">
    <source>
        <dbReference type="SMART" id="SM00223"/>
    </source>
</evidence>
<dbReference type="EMBL" id="HBGE01077052">
    <property type="protein sequence ID" value="CAD9169314.1"/>
    <property type="molecule type" value="Transcribed_RNA"/>
</dbReference>
<evidence type="ECO:0000256" key="1">
    <source>
        <dbReference type="ARBA" id="ARBA00022737"/>
    </source>
</evidence>
<keyword evidence="2" id="KW-1015">Disulfide bond</keyword>
<dbReference type="InterPro" id="IPR036691">
    <property type="entry name" value="Endo/exonu/phosph_ase_sf"/>
</dbReference>
<name>A0A7S1RKQ7_ALECA</name>
<organism evidence="5">
    <name type="scientific">Alexandrium catenella</name>
    <name type="common">Red tide dinoflagellate</name>
    <name type="synonym">Gonyaulax catenella</name>
    <dbReference type="NCBI Taxonomy" id="2925"/>
    <lineage>
        <taxon>Eukaryota</taxon>
        <taxon>Sar</taxon>
        <taxon>Alveolata</taxon>
        <taxon>Dinophyceae</taxon>
        <taxon>Gonyaulacales</taxon>
        <taxon>Pyrocystaceae</taxon>
        <taxon>Alexandrium</taxon>
    </lineage>
</organism>
<dbReference type="SMART" id="SM00223">
    <property type="entry name" value="APPLE"/>
    <property type="match status" value="1"/>
</dbReference>
<accession>A0A7S1RKQ7</accession>
<protein>
    <recommendedName>
        <fullName evidence="4">Apple domain-containing protein</fullName>
    </recommendedName>
</protein>
<evidence type="ECO:0000313" key="5">
    <source>
        <dbReference type="EMBL" id="CAD9169314.1"/>
    </source>
</evidence>
<dbReference type="AlphaFoldDB" id="A0A7S1RKQ7"/>
<proteinExistence type="predicted"/>
<feature type="region of interest" description="Disordered" evidence="3">
    <location>
        <begin position="555"/>
        <end position="580"/>
    </location>
</feature>
<dbReference type="SUPFAM" id="SSF56219">
    <property type="entry name" value="DNase I-like"/>
    <property type="match status" value="1"/>
</dbReference>
<dbReference type="Gene3D" id="3.60.10.10">
    <property type="entry name" value="Endonuclease/exonuclease/phosphatase"/>
    <property type="match status" value="1"/>
</dbReference>
<keyword evidence="1" id="KW-0677">Repeat</keyword>
<evidence type="ECO:0000256" key="3">
    <source>
        <dbReference type="SAM" id="MobiDB-lite"/>
    </source>
</evidence>
<gene>
    <name evidence="5" type="ORF">ACAT0790_LOCUS46083</name>
</gene>
<feature type="domain" description="Apple" evidence="4">
    <location>
        <begin position="490"/>
        <end position="567"/>
    </location>
</feature>
<reference evidence="5" key="1">
    <citation type="submission" date="2021-01" db="EMBL/GenBank/DDBJ databases">
        <authorList>
            <person name="Corre E."/>
            <person name="Pelletier E."/>
            <person name="Niang G."/>
            <person name="Scheremetjew M."/>
            <person name="Finn R."/>
            <person name="Kale V."/>
            <person name="Holt S."/>
            <person name="Cochrane G."/>
            <person name="Meng A."/>
            <person name="Brown T."/>
            <person name="Cohen L."/>
        </authorList>
    </citation>
    <scope>NUCLEOTIDE SEQUENCE</scope>
    <source>
        <strain evidence="5">OF101</strain>
    </source>
</reference>
<dbReference type="Gene3D" id="3.50.4.10">
    <property type="entry name" value="Hepatocyte Growth Factor"/>
    <property type="match status" value="1"/>
</dbReference>